<reference evidence="2" key="1">
    <citation type="journal article" date="2023" name="Commun. Biol.">
        <title>Genome analysis of Parmales, the sister group of diatoms, reveals the evolutionary specialization of diatoms from phago-mixotrophs to photoautotrophs.</title>
        <authorList>
            <person name="Ban H."/>
            <person name="Sato S."/>
            <person name="Yoshikawa S."/>
            <person name="Yamada K."/>
            <person name="Nakamura Y."/>
            <person name="Ichinomiya M."/>
            <person name="Sato N."/>
            <person name="Blanc-Mathieu R."/>
            <person name="Endo H."/>
            <person name="Kuwata A."/>
            <person name="Ogata H."/>
        </authorList>
    </citation>
    <scope>NUCLEOTIDE SEQUENCE [LARGE SCALE GENOMIC DNA]</scope>
    <source>
        <strain evidence="2">NIES 3701</strain>
    </source>
</reference>
<accession>A0A9W7ET50</accession>
<dbReference type="Gene3D" id="2.160.20.10">
    <property type="entry name" value="Single-stranded right-handed beta-helix, Pectin lyase-like"/>
    <property type="match status" value="1"/>
</dbReference>
<evidence type="ECO:0000313" key="2">
    <source>
        <dbReference type="Proteomes" id="UP001165085"/>
    </source>
</evidence>
<proteinExistence type="predicted"/>
<organism evidence="1 2">
    <name type="scientific">Triparma strigata</name>
    <dbReference type="NCBI Taxonomy" id="1606541"/>
    <lineage>
        <taxon>Eukaryota</taxon>
        <taxon>Sar</taxon>
        <taxon>Stramenopiles</taxon>
        <taxon>Ochrophyta</taxon>
        <taxon>Bolidophyceae</taxon>
        <taxon>Parmales</taxon>
        <taxon>Triparmaceae</taxon>
        <taxon>Triparma</taxon>
    </lineage>
</organism>
<dbReference type="AlphaFoldDB" id="A0A9W7ET50"/>
<gene>
    <name evidence="1" type="ORF">TrST_g3674</name>
</gene>
<dbReference type="Proteomes" id="UP001165085">
    <property type="component" value="Unassembled WGS sequence"/>
</dbReference>
<dbReference type="InterPro" id="IPR012334">
    <property type="entry name" value="Pectin_lyas_fold"/>
</dbReference>
<comment type="caution">
    <text evidence="1">The sequence shown here is derived from an EMBL/GenBank/DDBJ whole genome shotgun (WGS) entry which is preliminary data.</text>
</comment>
<evidence type="ECO:0000313" key="1">
    <source>
        <dbReference type="EMBL" id="GMH88918.1"/>
    </source>
</evidence>
<protein>
    <submittedName>
        <fullName evidence="1">Uncharacterized protein</fullName>
    </submittedName>
</protein>
<dbReference type="EMBL" id="BRXY01000348">
    <property type="protein sequence ID" value="GMH88918.1"/>
    <property type="molecule type" value="Genomic_DNA"/>
</dbReference>
<keyword evidence="2" id="KW-1185">Reference proteome</keyword>
<dbReference type="OrthoDB" id="5959761at2759"/>
<name>A0A9W7ET50_9STRA</name>
<sequence>MGMNGNDPADSSMCNNGQFSNERFAFMFTPGTYKADVPVGFYTSVYGLGESPTDTNFVGEKWCLTTTCCFLSTSSDAAGYASRGWASGIEEGGTVSFGSQPQFAVRSSSASAFDMPVWNGVFAGVDGAPAPQWNGRPCVKVGDVGGVRVAGLLLEAGPWETTGGMLQIGETGKFEGSAANLIVLSDVFARVGGPTTGVGPVDTMFNVQSGFTVVDNTWLWRADHNGGDDVLVKNSDNPVKNGIVVNADDVFAYGLAAEHTTEDNVVWNGDRGTTFSYQAEIMYDYMEDEWPHSCYRIGEGVKDHKATGLGCYSYFRDHAGSCAHGVDTGSGNFNIDKAVSVWLNGVDGSSIKNVINNDGLVAEAENPHQFYCSA</sequence>